<dbReference type="EMBL" id="DTGR01000108">
    <property type="protein sequence ID" value="HHS29380.1"/>
    <property type="molecule type" value="Genomic_DNA"/>
</dbReference>
<dbReference type="GO" id="GO:0006952">
    <property type="term" value="P:defense response"/>
    <property type="evidence" value="ECO:0007669"/>
    <property type="project" value="InterPro"/>
</dbReference>
<dbReference type="InterPro" id="IPR001855">
    <property type="entry name" value="Defensin_beta-like"/>
</dbReference>
<evidence type="ECO:0000313" key="2">
    <source>
        <dbReference type="EMBL" id="HHS29380.1"/>
    </source>
</evidence>
<organism evidence="2">
    <name type="scientific">Desulfobacca acetoxidans</name>
    <dbReference type="NCBI Taxonomy" id="60893"/>
    <lineage>
        <taxon>Bacteria</taxon>
        <taxon>Pseudomonadati</taxon>
        <taxon>Thermodesulfobacteriota</taxon>
        <taxon>Desulfobaccia</taxon>
        <taxon>Desulfobaccales</taxon>
        <taxon>Desulfobaccaceae</taxon>
        <taxon>Desulfobacca</taxon>
    </lineage>
</organism>
<name>A0A7V6A3C7_9BACT</name>
<accession>A0A7V6A3C7</accession>
<sequence length="34" mass="3994">MKEQGICQPFRCPEQIIFAGHCFFFWKAPFISDA</sequence>
<dbReference type="GO" id="GO:0005576">
    <property type="term" value="C:extracellular region"/>
    <property type="evidence" value="ECO:0007669"/>
    <property type="project" value="InterPro"/>
</dbReference>
<reference evidence="2" key="1">
    <citation type="journal article" date="2020" name="mSystems">
        <title>Genome- and Community-Level Interaction Insights into Carbon Utilization and Element Cycling Functions of Hydrothermarchaeota in Hydrothermal Sediment.</title>
        <authorList>
            <person name="Zhou Z."/>
            <person name="Liu Y."/>
            <person name="Xu W."/>
            <person name="Pan J."/>
            <person name="Luo Z.H."/>
            <person name="Li M."/>
        </authorList>
    </citation>
    <scope>NUCLEOTIDE SEQUENCE [LARGE SCALE GENOMIC DNA]</scope>
    <source>
        <strain evidence="2">SpSt-767</strain>
    </source>
</reference>
<protein>
    <recommendedName>
        <fullName evidence="1">Beta-defensin-like domain-containing protein</fullName>
    </recommendedName>
</protein>
<feature type="domain" description="Beta-defensin-like" evidence="1">
    <location>
        <begin position="2"/>
        <end position="26"/>
    </location>
</feature>
<gene>
    <name evidence="2" type="ORF">ENV52_06730</name>
</gene>
<evidence type="ECO:0000259" key="1">
    <source>
        <dbReference type="Pfam" id="PF00711"/>
    </source>
</evidence>
<dbReference type="Pfam" id="PF00711">
    <property type="entry name" value="Defensin_beta"/>
    <property type="match status" value="1"/>
</dbReference>
<comment type="caution">
    <text evidence="2">The sequence shown here is derived from an EMBL/GenBank/DDBJ whole genome shotgun (WGS) entry which is preliminary data.</text>
</comment>
<proteinExistence type="predicted"/>
<dbReference type="AlphaFoldDB" id="A0A7V6A3C7"/>